<accession>A0A4Q0SY25</accession>
<keyword evidence="1" id="KW-0472">Membrane</keyword>
<feature type="transmembrane region" description="Helical" evidence="1">
    <location>
        <begin position="64"/>
        <end position="82"/>
    </location>
</feature>
<dbReference type="OrthoDB" id="9815897at2"/>
<reference evidence="2 3" key="1">
    <citation type="submission" date="2018-11" db="EMBL/GenBank/DDBJ databases">
        <authorList>
            <person name="Mardanov A.V."/>
            <person name="Ravin N.V."/>
            <person name="Dedysh S.N."/>
        </authorList>
    </citation>
    <scope>NUCLEOTIDE SEQUENCE [LARGE SCALE GENOMIC DNA]</scope>
    <source>
        <strain evidence="2 3">AF10</strain>
    </source>
</reference>
<comment type="caution">
    <text evidence="2">The sequence shown here is derived from an EMBL/GenBank/DDBJ whole genome shotgun (WGS) entry which is preliminary data.</text>
</comment>
<dbReference type="RefSeq" id="WP_128914291.1">
    <property type="nucleotide sequence ID" value="NZ_RDSM01000003.1"/>
</dbReference>
<keyword evidence="3" id="KW-1185">Reference proteome</keyword>
<organism evidence="2 3">
    <name type="scientific">Granulicella sibirica</name>
    <dbReference type="NCBI Taxonomy" id="2479048"/>
    <lineage>
        <taxon>Bacteria</taxon>
        <taxon>Pseudomonadati</taxon>
        <taxon>Acidobacteriota</taxon>
        <taxon>Terriglobia</taxon>
        <taxon>Terriglobales</taxon>
        <taxon>Acidobacteriaceae</taxon>
        <taxon>Granulicella</taxon>
    </lineage>
</organism>
<evidence type="ECO:0008006" key="4">
    <source>
        <dbReference type="Google" id="ProtNLM"/>
    </source>
</evidence>
<feature type="transmembrane region" description="Helical" evidence="1">
    <location>
        <begin position="103"/>
        <end position="121"/>
    </location>
</feature>
<dbReference type="InterPro" id="IPR021215">
    <property type="entry name" value="DUF2752"/>
</dbReference>
<proteinExistence type="predicted"/>
<sequence>MKAIYAANLAIATSVVALAVLAVHPQSRFYPPCPIYQLLHIQCPGCGATRALADLLHGQLREAFRANALFVLALPVIFLYAAQTYRRLLAGEPDIWPKLPTTILYPALALTLCFTLARSVLVF</sequence>
<dbReference type="Proteomes" id="UP000289437">
    <property type="component" value="Unassembled WGS sequence"/>
</dbReference>
<dbReference type="EMBL" id="RDSM01000003">
    <property type="protein sequence ID" value="RXH54518.1"/>
    <property type="molecule type" value="Genomic_DNA"/>
</dbReference>
<evidence type="ECO:0000313" key="3">
    <source>
        <dbReference type="Proteomes" id="UP000289437"/>
    </source>
</evidence>
<reference evidence="3" key="2">
    <citation type="submission" date="2019-02" db="EMBL/GenBank/DDBJ databases">
        <title>Granulicella sibirica sp. nov., a psychrotolerant acidobacterium isolated from an organic soil layer in forested tundra, West Siberia.</title>
        <authorList>
            <person name="Oshkin I.Y."/>
            <person name="Kulichevskaya I.S."/>
            <person name="Rijpstra W.I.C."/>
            <person name="Sinninghe Damste J.S."/>
            <person name="Rakitin A.L."/>
            <person name="Ravin N.V."/>
            <person name="Dedysh S.N."/>
        </authorList>
    </citation>
    <scope>NUCLEOTIDE SEQUENCE [LARGE SCALE GENOMIC DNA]</scope>
    <source>
        <strain evidence="3">AF10</strain>
    </source>
</reference>
<keyword evidence="1" id="KW-1133">Transmembrane helix</keyword>
<protein>
    <recommendedName>
        <fullName evidence="4">DUF2752 domain-containing protein</fullName>
    </recommendedName>
</protein>
<gene>
    <name evidence="2" type="ORF">GRAN_3621</name>
</gene>
<evidence type="ECO:0000256" key="1">
    <source>
        <dbReference type="SAM" id="Phobius"/>
    </source>
</evidence>
<dbReference type="AlphaFoldDB" id="A0A4Q0SY25"/>
<name>A0A4Q0SY25_9BACT</name>
<dbReference type="Pfam" id="PF10825">
    <property type="entry name" value="DUF2752"/>
    <property type="match status" value="1"/>
</dbReference>
<evidence type="ECO:0000313" key="2">
    <source>
        <dbReference type="EMBL" id="RXH54518.1"/>
    </source>
</evidence>
<keyword evidence="1" id="KW-0812">Transmembrane</keyword>